<reference evidence="12" key="2">
    <citation type="submission" date="2021-01" db="UniProtKB">
        <authorList>
            <consortium name="EnsemblMetazoa"/>
        </authorList>
    </citation>
    <scope>IDENTIFICATION</scope>
</reference>
<accession>A0A7M7NAK0</accession>
<dbReference type="KEGG" id="spu:105445352"/>
<dbReference type="FunFam" id="1.10.10.10:FF:000256">
    <property type="entry name" value="DNA-directed RNA polymerase III subunit RPC3"/>
    <property type="match status" value="1"/>
</dbReference>
<evidence type="ECO:0000256" key="2">
    <source>
        <dbReference type="ARBA" id="ARBA00007206"/>
    </source>
</evidence>
<dbReference type="PANTHER" id="PTHR12949">
    <property type="entry name" value="RNA POLYMERASE III DNA DIRECTED -RELATED"/>
    <property type="match status" value="1"/>
</dbReference>
<dbReference type="Proteomes" id="UP000007110">
    <property type="component" value="Unassembled WGS sequence"/>
</dbReference>
<dbReference type="InterPro" id="IPR008806">
    <property type="entry name" value="RNA_pol_III_Rpc82_C"/>
</dbReference>
<evidence type="ECO:0000256" key="1">
    <source>
        <dbReference type="ARBA" id="ARBA00004123"/>
    </source>
</evidence>
<dbReference type="GO" id="GO:0006351">
    <property type="term" value="P:DNA-templated transcription"/>
    <property type="evidence" value="ECO:0007669"/>
    <property type="project" value="InterPro"/>
</dbReference>
<keyword evidence="5 7" id="KW-0804">Transcription</keyword>
<comment type="subunit">
    <text evidence="7">Component of the RNA polymerase III (Pol III) complex consisting of 17 subunits.</text>
</comment>
<comment type="subcellular location">
    <subcellularLocation>
        <location evidence="1 7">Nucleus</location>
    </subcellularLocation>
</comment>
<feature type="region of interest" description="Disordered" evidence="8">
    <location>
        <begin position="195"/>
        <end position="225"/>
    </location>
</feature>
<dbReference type="FunCoup" id="A0A7M7NAK0">
    <property type="interactions" value="2231"/>
</dbReference>
<proteinExistence type="inferred from homology"/>
<dbReference type="FunFam" id="1.10.10.10:FF:000262">
    <property type="entry name" value="DNA-directed RNA polymerase III subunit RPC3"/>
    <property type="match status" value="1"/>
</dbReference>
<dbReference type="GeneID" id="594487"/>
<dbReference type="InParanoid" id="A0A7M7NAK0"/>
<keyword evidence="6 7" id="KW-0539">Nucleus</keyword>
<sequence length="532" mass="61041">MSSLQLKLVSLLVQEHFGDVVEKICTHLLKNGSNNFRSVVSTVKEKPEQVKKALCVLIQHNIVKYGLNKRGMVEYTADVEKALLLVRYPRYIYSAKTLYGDIGELIVEEVLHHGEILMSNVVEKVKVRLKEAMEGNQLEPSAIKDKFIDLVNTHFLQRLPSWSAEDDEESKVIPLIPHLSVSDADLYRIPETAGVTGKRKRPLNDGGRSSKRARSSSVGSEPDQEVPLDDGIYWKVNFERFHRYFRDQDIISAITQRIDKSAGDVVATMLRMSELTTDFMARETKPLSFHDIARQMPKKLENRQLEQYMKLLLDDQTMIVKKYGDAGGGMYEIDLEQASRVICTANIESVVQERFGSKSFRIFKTLLKKKYLEQKQIENFALIPAKEAKELVYQMFAENFITVQEIPRTPDHAPSRTFYLFTVELGQVTFMLAERCYKSLINLMTRRHFESAENKRLIEKEQKVEAITASMQGSGAEPAQLEEIEKTMTQLEKEQLQKYKGRIAKLEQSELQTDKTVFVLNSFILQEAEGRL</sequence>
<dbReference type="RefSeq" id="XP_030832773.1">
    <property type="nucleotide sequence ID" value="XM_030976913.1"/>
</dbReference>
<dbReference type="OrthoDB" id="272392at2759"/>
<evidence type="ECO:0000256" key="7">
    <source>
        <dbReference type="RuleBase" id="RU367076"/>
    </source>
</evidence>
<dbReference type="InterPro" id="IPR039748">
    <property type="entry name" value="RPC3"/>
</dbReference>
<evidence type="ECO:0000259" key="10">
    <source>
        <dbReference type="Pfam" id="PF08221"/>
    </source>
</evidence>
<keyword evidence="13" id="KW-1185">Reference proteome</keyword>
<dbReference type="Pfam" id="PF20912">
    <property type="entry name" value="RPC3_helical"/>
    <property type="match status" value="1"/>
</dbReference>
<dbReference type="InterPro" id="IPR013197">
    <property type="entry name" value="RNA_pol_III_RPC82-rel_HTH"/>
</dbReference>
<evidence type="ECO:0000259" key="11">
    <source>
        <dbReference type="Pfam" id="PF22536"/>
    </source>
</evidence>
<dbReference type="FunFam" id="1.10.10.10:FF:000199">
    <property type="entry name" value="DNA-directed RNA polymerase III subunit RPC3"/>
    <property type="match status" value="1"/>
</dbReference>
<feature type="domain" description="RNA polymerase III Rpc82 C -terminal" evidence="9">
    <location>
        <begin position="146"/>
        <end position="340"/>
    </location>
</feature>
<protein>
    <recommendedName>
        <fullName evidence="3 7">DNA-directed RNA polymerase III subunit RPC3</fullName>
        <shortName evidence="7">RNA polymerase III subunit C3</shortName>
    </recommendedName>
</protein>
<dbReference type="Pfam" id="PF22536">
    <property type="entry name" value="WHD_POLR3C"/>
    <property type="match status" value="1"/>
</dbReference>
<dbReference type="GO" id="GO:0003697">
    <property type="term" value="F:single-stranded DNA binding"/>
    <property type="evidence" value="ECO:0007669"/>
    <property type="project" value="UniProtKB-UniRule"/>
</dbReference>
<comment type="similarity">
    <text evidence="2 7">Belongs to the eukaryotic RPC3/POLR3C RNA polymerase subunit family.</text>
</comment>
<dbReference type="Pfam" id="PF05645">
    <property type="entry name" value="RNA_pol_Rpc82"/>
    <property type="match status" value="1"/>
</dbReference>
<organism evidence="12 13">
    <name type="scientific">Strongylocentrotus purpuratus</name>
    <name type="common">Purple sea urchin</name>
    <dbReference type="NCBI Taxonomy" id="7668"/>
    <lineage>
        <taxon>Eukaryota</taxon>
        <taxon>Metazoa</taxon>
        <taxon>Echinodermata</taxon>
        <taxon>Eleutherozoa</taxon>
        <taxon>Echinozoa</taxon>
        <taxon>Echinoidea</taxon>
        <taxon>Euechinoidea</taxon>
        <taxon>Echinacea</taxon>
        <taxon>Camarodonta</taxon>
        <taxon>Echinidea</taxon>
        <taxon>Strongylocentrotidae</taxon>
        <taxon>Strongylocentrotus</taxon>
    </lineage>
</organism>
<reference evidence="13" key="1">
    <citation type="submission" date="2015-02" db="EMBL/GenBank/DDBJ databases">
        <title>Genome sequencing for Strongylocentrotus purpuratus.</title>
        <authorList>
            <person name="Murali S."/>
            <person name="Liu Y."/>
            <person name="Vee V."/>
            <person name="English A."/>
            <person name="Wang M."/>
            <person name="Skinner E."/>
            <person name="Han Y."/>
            <person name="Muzny D.M."/>
            <person name="Worley K.C."/>
            <person name="Gibbs R.A."/>
        </authorList>
    </citation>
    <scope>NUCLEOTIDE SEQUENCE</scope>
</reference>
<comment type="function">
    <text evidence="7">DNA-dependent RNA polymerase catalyzes the transcription of DNA into RNA using the four ribonucleoside triphosphates as substrates. Specific core component of RNA polymerase III which synthesizes small RNAs, such as 5S rRNA and tRNAs.</text>
</comment>
<dbReference type="RefSeq" id="XP_030832771.1">
    <property type="nucleotide sequence ID" value="XM_030976911.1"/>
</dbReference>
<dbReference type="InterPro" id="IPR055207">
    <property type="entry name" value="POLR3C_WHD"/>
</dbReference>
<evidence type="ECO:0000256" key="6">
    <source>
        <dbReference type="ARBA" id="ARBA00023242"/>
    </source>
</evidence>
<evidence type="ECO:0000259" key="9">
    <source>
        <dbReference type="Pfam" id="PF05645"/>
    </source>
</evidence>
<dbReference type="Pfam" id="PF08221">
    <property type="entry name" value="HTH_9"/>
    <property type="match status" value="1"/>
</dbReference>
<evidence type="ECO:0000256" key="4">
    <source>
        <dbReference type="ARBA" id="ARBA00022478"/>
    </source>
</evidence>
<evidence type="ECO:0000256" key="5">
    <source>
        <dbReference type="ARBA" id="ARBA00023163"/>
    </source>
</evidence>
<evidence type="ECO:0000256" key="3">
    <source>
        <dbReference type="ARBA" id="ARBA00016689"/>
    </source>
</evidence>
<evidence type="ECO:0000256" key="8">
    <source>
        <dbReference type="SAM" id="MobiDB-lite"/>
    </source>
</evidence>
<feature type="domain" description="RNA polymerase III subunit RPC82-related helix-turn-helix" evidence="10">
    <location>
        <begin position="7"/>
        <end position="66"/>
    </location>
</feature>
<dbReference type="GO" id="GO:0005666">
    <property type="term" value="C:RNA polymerase III complex"/>
    <property type="evidence" value="ECO:0000318"/>
    <property type="project" value="GO_Central"/>
</dbReference>
<dbReference type="FunFam" id="1.10.10.10:FF:000218">
    <property type="entry name" value="DNA-directed RNA polymerase III subunit RPC3"/>
    <property type="match status" value="1"/>
</dbReference>
<dbReference type="EnsemblMetazoa" id="XM_030976911">
    <property type="protein sequence ID" value="XP_030832771"/>
    <property type="gene ID" value="LOC594487"/>
</dbReference>
<dbReference type="KEGG" id="spu:594487"/>
<dbReference type="AlphaFoldDB" id="A0A7M7NAK0"/>
<name>A0A7M7NAK0_STRPU</name>
<dbReference type="EnsemblMetazoa" id="XM_030976913">
    <property type="protein sequence ID" value="XP_030832773"/>
    <property type="gene ID" value="LOC105445352"/>
</dbReference>
<dbReference type="Gene3D" id="6.10.140.1450">
    <property type="match status" value="1"/>
</dbReference>
<dbReference type="PANTHER" id="PTHR12949:SF0">
    <property type="entry name" value="DNA-DIRECTED RNA POLYMERASE III SUBUNIT RPC3"/>
    <property type="match status" value="1"/>
</dbReference>
<feature type="domain" description="DNA-directed RNA polymerase III subunit RPC3 winged-helix" evidence="11">
    <location>
        <begin position="347"/>
        <end position="423"/>
    </location>
</feature>
<dbReference type="OMA" id="GQYVVHM"/>
<dbReference type="Gene3D" id="1.10.10.10">
    <property type="entry name" value="Winged helix-like DNA-binding domain superfamily/Winged helix DNA-binding domain"/>
    <property type="match status" value="4"/>
</dbReference>
<evidence type="ECO:0000313" key="12">
    <source>
        <dbReference type="EnsemblMetazoa" id="XP_030832771"/>
    </source>
</evidence>
<evidence type="ECO:0000313" key="13">
    <source>
        <dbReference type="Proteomes" id="UP000007110"/>
    </source>
</evidence>
<keyword evidence="4 7" id="KW-0240">DNA-directed RNA polymerase</keyword>
<dbReference type="InterPro" id="IPR036388">
    <property type="entry name" value="WH-like_DNA-bd_sf"/>
</dbReference>
<dbReference type="GeneID" id="105445352"/>